<dbReference type="AlphaFoldDB" id="A0A7X6BAK9"/>
<evidence type="ECO:0000313" key="2">
    <source>
        <dbReference type="Proteomes" id="UP000535078"/>
    </source>
</evidence>
<keyword evidence="2" id="KW-1185">Reference proteome</keyword>
<accession>A0A7X6BAK9</accession>
<protein>
    <submittedName>
        <fullName evidence="1">Uncharacterized protein</fullName>
    </submittedName>
</protein>
<gene>
    <name evidence="1" type="ORF">GGR90_003455</name>
</gene>
<reference evidence="1 2" key="1">
    <citation type="submission" date="2020-03" db="EMBL/GenBank/DDBJ databases">
        <title>Genomic Encyclopedia of Type Strains, Phase IV (KMG-IV): sequencing the most valuable type-strain genomes for metagenomic binning, comparative biology and taxonomic classification.</title>
        <authorList>
            <person name="Goeker M."/>
        </authorList>
    </citation>
    <scope>NUCLEOTIDE SEQUENCE [LARGE SCALE GENOMIC DNA]</scope>
    <source>
        <strain evidence="1 2">DSM 25229</strain>
    </source>
</reference>
<organism evidence="1 2">
    <name type="scientific">Sphingopyxis italica</name>
    <dbReference type="NCBI Taxonomy" id="1129133"/>
    <lineage>
        <taxon>Bacteria</taxon>
        <taxon>Pseudomonadati</taxon>
        <taxon>Pseudomonadota</taxon>
        <taxon>Alphaproteobacteria</taxon>
        <taxon>Sphingomonadales</taxon>
        <taxon>Sphingomonadaceae</taxon>
        <taxon>Sphingopyxis</taxon>
    </lineage>
</organism>
<sequence length="45" mass="4683">MALPREQGKPAPKNEVAAVTARNGLAFAGKNAIAAPDPAPDTIWR</sequence>
<evidence type="ECO:0000313" key="1">
    <source>
        <dbReference type="EMBL" id="NJB91246.1"/>
    </source>
</evidence>
<dbReference type="EMBL" id="JAATIT010000005">
    <property type="protein sequence ID" value="NJB91246.1"/>
    <property type="molecule type" value="Genomic_DNA"/>
</dbReference>
<proteinExistence type="predicted"/>
<dbReference type="Proteomes" id="UP000535078">
    <property type="component" value="Unassembled WGS sequence"/>
</dbReference>
<name>A0A7X6BAK9_9SPHN</name>
<dbReference type="RefSeq" id="WP_167922616.1">
    <property type="nucleotide sequence ID" value="NZ_JAATIT010000005.1"/>
</dbReference>
<comment type="caution">
    <text evidence="1">The sequence shown here is derived from an EMBL/GenBank/DDBJ whole genome shotgun (WGS) entry which is preliminary data.</text>
</comment>